<dbReference type="Proteomes" id="UP001272137">
    <property type="component" value="Unassembled WGS sequence"/>
</dbReference>
<organism evidence="1 2">
    <name type="scientific">Burkholderia thailandensis</name>
    <dbReference type="NCBI Taxonomy" id="57975"/>
    <lineage>
        <taxon>Bacteria</taxon>
        <taxon>Pseudomonadati</taxon>
        <taxon>Pseudomonadota</taxon>
        <taxon>Betaproteobacteria</taxon>
        <taxon>Burkholderiales</taxon>
        <taxon>Burkholderiaceae</taxon>
        <taxon>Burkholderia</taxon>
        <taxon>pseudomallei group</taxon>
    </lineage>
</organism>
<dbReference type="AlphaFoldDB" id="A0AAW9CV63"/>
<gene>
    <name evidence="1" type="ORF">C7S16_4643</name>
</gene>
<comment type="caution">
    <text evidence="1">The sequence shown here is derived from an EMBL/GenBank/DDBJ whole genome shotgun (WGS) entry which is preliminary data.</text>
</comment>
<dbReference type="EMBL" id="QXCT01000001">
    <property type="protein sequence ID" value="MDW9252559.1"/>
    <property type="molecule type" value="Genomic_DNA"/>
</dbReference>
<evidence type="ECO:0000313" key="2">
    <source>
        <dbReference type="Proteomes" id="UP001272137"/>
    </source>
</evidence>
<sequence>MEDCLADYACGRYRIASSLETSGRGGVAHIDVAQAGFDVDVCGRKADLLVALDVPAILDHDALLDGNTVCLVADTRDDEDGIEHALSDELRERVPKLLRKRRASGYWLPFCEEFLELEGPAFDGKLIAAQGATCKVMGINGSGGVAGFDEIT</sequence>
<evidence type="ECO:0000313" key="1">
    <source>
        <dbReference type="EMBL" id="MDW9252559.1"/>
    </source>
</evidence>
<name>A0AAW9CV63_BURTH</name>
<proteinExistence type="predicted"/>
<protein>
    <submittedName>
        <fullName evidence="1">Uncharacterized protein</fullName>
    </submittedName>
</protein>
<reference evidence="1" key="1">
    <citation type="submission" date="2018-08" db="EMBL/GenBank/DDBJ databases">
        <title>Identification of Burkholderia cepacia strains that express a Burkholderia pseudomallei-like capsular polysaccharide.</title>
        <authorList>
            <person name="Burtnick M.N."/>
            <person name="Vongsouvath M."/>
            <person name="Newton P."/>
            <person name="Wuthiekanun V."/>
            <person name="Limmathurotsakul D."/>
            <person name="Brett P.J."/>
            <person name="Chantratita N."/>
            <person name="Dance D.A."/>
        </authorList>
    </citation>
    <scope>NUCLEOTIDE SEQUENCE</scope>
    <source>
        <strain evidence="1">SBXCC001</strain>
    </source>
</reference>
<accession>A0AAW9CV63</accession>